<dbReference type="EMBL" id="JACGWO010000006">
    <property type="protein sequence ID" value="KAK4425133.1"/>
    <property type="molecule type" value="Genomic_DNA"/>
</dbReference>
<protein>
    <submittedName>
        <fullName evidence="1">Uncharacterized protein</fullName>
    </submittedName>
</protein>
<name>A0AAE2CK45_9LAMI</name>
<evidence type="ECO:0000313" key="2">
    <source>
        <dbReference type="Proteomes" id="UP001293254"/>
    </source>
</evidence>
<proteinExistence type="predicted"/>
<accession>A0AAE2CK45</accession>
<keyword evidence="2" id="KW-1185">Reference proteome</keyword>
<comment type="caution">
    <text evidence="1">The sequence shown here is derived from an EMBL/GenBank/DDBJ whole genome shotgun (WGS) entry which is preliminary data.</text>
</comment>
<reference evidence="1" key="2">
    <citation type="journal article" date="2024" name="Plant">
        <title>Genomic evolution and insights into agronomic trait innovations of Sesamum species.</title>
        <authorList>
            <person name="Miao H."/>
            <person name="Wang L."/>
            <person name="Qu L."/>
            <person name="Liu H."/>
            <person name="Sun Y."/>
            <person name="Le M."/>
            <person name="Wang Q."/>
            <person name="Wei S."/>
            <person name="Zheng Y."/>
            <person name="Lin W."/>
            <person name="Duan Y."/>
            <person name="Cao H."/>
            <person name="Xiong S."/>
            <person name="Wang X."/>
            <person name="Wei L."/>
            <person name="Li C."/>
            <person name="Ma Q."/>
            <person name="Ju M."/>
            <person name="Zhao R."/>
            <person name="Li G."/>
            <person name="Mu C."/>
            <person name="Tian Q."/>
            <person name="Mei H."/>
            <person name="Zhang T."/>
            <person name="Gao T."/>
            <person name="Zhang H."/>
        </authorList>
    </citation>
    <scope>NUCLEOTIDE SEQUENCE</scope>
    <source>
        <strain evidence="1">3651</strain>
    </source>
</reference>
<gene>
    <name evidence="1" type="ORF">Salat_1707200</name>
</gene>
<reference evidence="1" key="1">
    <citation type="submission" date="2020-06" db="EMBL/GenBank/DDBJ databases">
        <authorList>
            <person name="Li T."/>
            <person name="Hu X."/>
            <person name="Zhang T."/>
            <person name="Song X."/>
            <person name="Zhang H."/>
            <person name="Dai N."/>
            <person name="Sheng W."/>
            <person name="Hou X."/>
            <person name="Wei L."/>
        </authorList>
    </citation>
    <scope>NUCLEOTIDE SEQUENCE</scope>
    <source>
        <strain evidence="1">3651</strain>
        <tissue evidence="1">Leaf</tissue>
    </source>
</reference>
<organism evidence="1 2">
    <name type="scientific">Sesamum alatum</name>
    <dbReference type="NCBI Taxonomy" id="300844"/>
    <lineage>
        <taxon>Eukaryota</taxon>
        <taxon>Viridiplantae</taxon>
        <taxon>Streptophyta</taxon>
        <taxon>Embryophyta</taxon>
        <taxon>Tracheophyta</taxon>
        <taxon>Spermatophyta</taxon>
        <taxon>Magnoliopsida</taxon>
        <taxon>eudicotyledons</taxon>
        <taxon>Gunneridae</taxon>
        <taxon>Pentapetalae</taxon>
        <taxon>asterids</taxon>
        <taxon>lamiids</taxon>
        <taxon>Lamiales</taxon>
        <taxon>Pedaliaceae</taxon>
        <taxon>Sesamum</taxon>
    </lineage>
</organism>
<sequence>MEGLSGSLGSSQLVTRSRGRSTLALAYKMGASRVRGRIVRIQVPQDQATEAVVSLARFEGLQDDSLFIVPLKCSAQQVRAGRGDGRRGLGGYKKRSRGIQILELHSDMVVVSDRAMLRIHTDPVVGSRGGAPRVFQFEAACARSPTCVEVTEQGDMWPWEDRL</sequence>
<dbReference type="Proteomes" id="UP001293254">
    <property type="component" value="Unassembled WGS sequence"/>
</dbReference>
<dbReference type="AlphaFoldDB" id="A0AAE2CK45"/>
<evidence type="ECO:0000313" key="1">
    <source>
        <dbReference type="EMBL" id="KAK4425133.1"/>
    </source>
</evidence>